<dbReference type="PROSITE" id="PS51257">
    <property type="entry name" value="PROKAR_LIPOPROTEIN"/>
    <property type="match status" value="1"/>
</dbReference>
<name>A0A1I6SDI9_9BACL</name>
<organism evidence="1 2">
    <name type="scientific">Marininema halotolerans</name>
    <dbReference type="NCBI Taxonomy" id="1155944"/>
    <lineage>
        <taxon>Bacteria</taxon>
        <taxon>Bacillati</taxon>
        <taxon>Bacillota</taxon>
        <taxon>Bacilli</taxon>
        <taxon>Bacillales</taxon>
        <taxon>Thermoactinomycetaceae</taxon>
        <taxon>Marininema</taxon>
    </lineage>
</organism>
<proteinExistence type="predicted"/>
<gene>
    <name evidence="1" type="ORF">SAMN05444972_1075</name>
</gene>
<dbReference type="Proteomes" id="UP000198660">
    <property type="component" value="Unassembled WGS sequence"/>
</dbReference>
<keyword evidence="2" id="KW-1185">Reference proteome</keyword>
<dbReference type="AlphaFoldDB" id="A0A1I6SDI9"/>
<reference evidence="2" key="1">
    <citation type="submission" date="2016-10" db="EMBL/GenBank/DDBJ databases">
        <authorList>
            <person name="Varghese N."/>
            <person name="Submissions S."/>
        </authorList>
    </citation>
    <scope>NUCLEOTIDE SEQUENCE [LARGE SCALE GENOMIC DNA]</scope>
    <source>
        <strain evidence="2">DSM 45789</strain>
    </source>
</reference>
<evidence type="ECO:0000313" key="2">
    <source>
        <dbReference type="Proteomes" id="UP000198660"/>
    </source>
</evidence>
<protein>
    <submittedName>
        <fullName evidence="1">Uncharacterized protein</fullName>
    </submittedName>
</protein>
<sequence length="60" mass="6825">MKLEFNSKEELTRFIAKEVINSSAAIGILGCSRQNFFDVIRRGKDPSIKNRTDCFGKKTD</sequence>
<evidence type="ECO:0000313" key="1">
    <source>
        <dbReference type="EMBL" id="SFS75031.1"/>
    </source>
</evidence>
<accession>A0A1I6SDI9</accession>
<dbReference type="EMBL" id="FPAA01000007">
    <property type="protein sequence ID" value="SFS75031.1"/>
    <property type="molecule type" value="Genomic_DNA"/>
</dbReference>